<organism evidence="2 3">
    <name type="scientific">Lignipirellula cremea</name>
    <dbReference type="NCBI Taxonomy" id="2528010"/>
    <lineage>
        <taxon>Bacteria</taxon>
        <taxon>Pseudomonadati</taxon>
        <taxon>Planctomycetota</taxon>
        <taxon>Planctomycetia</taxon>
        <taxon>Pirellulales</taxon>
        <taxon>Pirellulaceae</taxon>
        <taxon>Lignipirellula</taxon>
    </lineage>
</organism>
<dbReference type="InterPro" id="IPR004879">
    <property type="entry name" value="Ssp411-like_TRX"/>
</dbReference>
<keyword evidence="3" id="KW-1185">Reference proteome</keyword>
<dbReference type="GO" id="GO:0005975">
    <property type="term" value="P:carbohydrate metabolic process"/>
    <property type="evidence" value="ECO:0007669"/>
    <property type="project" value="InterPro"/>
</dbReference>
<sequence>MPNRLAQESSPYLLQHANNPVDWYPWGPEAIAKAKSEEKPIFLSVGYSACHWCHVMEHESFENEQIAARLNADFVAIKVDREERPDLDQIYMQAVQLITRSSGGWPLSAFLTPDLQPFFGGTYWPPTSRYGRPGFNEVLDAVMNLWQNRRADAVEQAGQITEYLSRESATPPPDDLGIDLLRLAVGQLEKSFDFTNGGFGASPKFPHPMDVQLLFRLHRRIQRPGLRDMAVLTLNKMAAGGIYDHLAGGFARYSVDERWLVPHFEKMLYDNALLAEAYLDGFLVTGNADYARIARETIDYVLNEMTDENGGFHSTEDADSEGEEGKFYVWTPDEIHQLLGPEAGARFCRVYDVTDRGNFEGKNILNLPQTIEEVAAAESWELDPLLDELADSRATLLAARAKRVRPGKDDKVLVSWNALMISTLAKASDVLGNAQYAQAAVTAAEFLLEKMTGPDRRLLHAYRLGEARLDAYLDDYAYLMNALVSLYEATFDERWIEEAVTLAEIVLKHFSDARGGGFFFTADDHEQLIARQKDDQDSSTPSGNSMAALAFLRLGKLCGDLRYTSAARQTLEALAPLLRRAPTAAGQAMIALDMWIGPTCEIAIIGDPHDHPTGYVLDALRRRYLPNRVLACRRHPEDPEDDVFESPLDPLFAGKTAAPNEGPAVYICENFACQAPVYGEEAVLAAWDRLAKAKDAPK</sequence>
<dbReference type="EMBL" id="CP036433">
    <property type="protein sequence ID" value="QDU93592.1"/>
    <property type="molecule type" value="Genomic_DNA"/>
</dbReference>
<dbReference type="Pfam" id="PF03190">
    <property type="entry name" value="Thioredox_DsbH"/>
    <property type="match status" value="1"/>
</dbReference>
<dbReference type="CDD" id="cd02955">
    <property type="entry name" value="SSP411"/>
    <property type="match status" value="1"/>
</dbReference>
<evidence type="ECO:0000313" key="3">
    <source>
        <dbReference type="Proteomes" id="UP000317648"/>
    </source>
</evidence>
<reference evidence="2 3" key="1">
    <citation type="submission" date="2019-02" db="EMBL/GenBank/DDBJ databases">
        <title>Deep-cultivation of Planctomycetes and their phenomic and genomic characterization uncovers novel biology.</title>
        <authorList>
            <person name="Wiegand S."/>
            <person name="Jogler M."/>
            <person name="Boedeker C."/>
            <person name="Pinto D."/>
            <person name="Vollmers J."/>
            <person name="Rivas-Marin E."/>
            <person name="Kohn T."/>
            <person name="Peeters S.H."/>
            <person name="Heuer A."/>
            <person name="Rast P."/>
            <person name="Oberbeckmann S."/>
            <person name="Bunk B."/>
            <person name="Jeske O."/>
            <person name="Meyerdierks A."/>
            <person name="Storesund J.E."/>
            <person name="Kallscheuer N."/>
            <person name="Luecker S."/>
            <person name="Lage O.M."/>
            <person name="Pohl T."/>
            <person name="Merkel B.J."/>
            <person name="Hornburger P."/>
            <person name="Mueller R.-W."/>
            <person name="Bruemmer F."/>
            <person name="Labrenz M."/>
            <person name="Spormann A.M."/>
            <person name="Op den Camp H."/>
            <person name="Overmann J."/>
            <person name="Amann R."/>
            <person name="Jetten M.S.M."/>
            <person name="Mascher T."/>
            <person name="Medema M.H."/>
            <person name="Devos D.P."/>
            <person name="Kaster A.-K."/>
            <person name="Ovreas L."/>
            <person name="Rohde M."/>
            <person name="Galperin M.Y."/>
            <person name="Jogler C."/>
        </authorList>
    </citation>
    <scope>NUCLEOTIDE SEQUENCE [LARGE SCALE GENOMIC DNA]</scope>
    <source>
        <strain evidence="2 3">Pla85_3_4</strain>
    </source>
</reference>
<feature type="domain" description="Spermatogenesis-associated protein 20-like TRX" evidence="1">
    <location>
        <begin position="2"/>
        <end position="164"/>
    </location>
</feature>
<dbReference type="PANTHER" id="PTHR42899">
    <property type="entry name" value="SPERMATOGENESIS-ASSOCIATED PROTEIN 20"/>
    <property type="match status" value="1"/>
</dbReference>
<dbReference type="Gene3D" id="1.50.10.20">
    <property type="match status" value="1"/>
</dbReference>
<protein>
    <submittedName>
        <fullName evidence="2">Glycosyl Hydrolase Family 88</fullName>
    </submittedName>
</protein>
<dbReference type="Proteomes" id="UP000317648">
    <property type="component" value="Chromosome"/>
</dbReference>
<name>A0A518DP24_9BACT</name>
<dbReference type="RefSeq" id="WP_145050548.1">
    <property type="nucleotide sequence ID" value="NZ_CP036433.1"/>
</dbReference>
<dbReference type="Gene3D" id="3.40.30.10">
    <property type="entry name" value="Glutaredoxin"/>
    <property type="match status" value="1"/>
</dbReference>
<dbReference type="GO" id="GO:0016787">
    <property type="term" value="F:hydrolase activity"/>
    <property type="evidence" value="ECO:0007669"/>
    <property type="project" value="UniProtKB-KW"/>
</dbReference>
<dbReference type="AlphaFoldDB" id="A0A518DP24"/>
<dbReference type="PANTHER" id="PTHR42899:SF1">
    <property type="entry name" value="SPERMATOGENESIS-ASSOCIATED PROTEIN 20"/>
    <property type="match status" value="1"/>
</dbReference>
<accession>A0A518DP24</accession>
<keyword evidence="2" id="KW-0378">Hydrolase</keyword>
<dbReference type="OrthoDB" id="9762614at2"/>
<dbReference type="PIRSF" id="PIRSF006402">
    <property type="entry name" value="UCP006402_thioredoxin"/>
    <property type="match status" value="1"/>
</dbReference>
<dbReference type="InterPro" id="IPR008928">
    <property type="entry name" value="6-hairpin_glycosidase_sf"/>
</dbReference>
<dbReference type="InterPro" id="IPR036249">
    <property type="entry name" value="Thioredoxin-like_sf"/>
</dbReference>
<proteinExistence type="predicted"/>
<evidence type="ECO:0000259" key="1">
    <source>
        <dbReference type="Pfam" id="PF03190"/>
    </source>
</evidence>
<dbReference type="InterPro" id="IPR024705">
    <property type="entry name" value="Ssp411"/>
</dbReference>
<evidence type="ECO:0000313" key="2">
    <source>
        <dbReference type="EMBL" id="QDU93592.1"/>
    </source>
</evidence>
<gene>
    <name evidence="2" type="ORF">Pla8534_13720</name>
</gene>
<dbReference type="SUPFAM" id="SSF48208">
    <property type="entry name" value="Six-hairpin glycosidases"/>
    <property type="match status" value="1"/>
</dbReference>
<dbReference type="KEGG" id="lcre:Pla8534_13720"/>
<dbReference type="SUPFAM" id="SSF52833">
    <property type="entry name" value="Thioredoxin-like"/>
    <property type="match status" value="1"/>
</dbReference>